<dbReference type="Proteomes" id="UP000176413">
    <property type="component" value="Unassembled WGS sequence"/>
</dbReference>
<feature type="coiled-coil region" evidence="1">
    <location>
        <begin position="28"/>
        <end position="55"/>
    </location>
</feature>
<gene>
    <name evidence="2" type="ORF">A3D53_03555</name>
</gene>
<organism evidence="2 3">
    <name type="scientific">Candidatus Magasanikbacteria bacterium RIFCSPHIGHO2_02_FULL_45_10</name>
    <dbReference type="NCBI Taxonomy" id="1798679"/>
    <lineage>
        <taxon>Bacteria</taxon>
        <taxon>Candidatus Magasanikiibacteriota</taxon>
    </lineage>
</organism>
<comment type="caution">
    <text evidence="2">The sequence shown here is derived from an EMBL/GenBank/DDBJ whole genome shotgun (WGS) entry which is preliminary data.</text>
</comment>
<keyword evidence="1" id="KW-0175">Coiled coil</keyword>
<reference evidence="2 3" key="1">
    <citation type="journal article" date="2016" name="Nat. Commun.">
        <title>Thousands of microbial genomes shed light on interconnected biogeochemical processes in an aquifer system.</title>
        <authorList>
            <person name="Anantharaman K."/>
            <person name="Brown C.T."/>
            <person name="Hug L.A."/>
            <person name="Sharon I."/>
            <person name="Castelle C.J."/>
            <person name="Probst A.J."/>
            <person name="Thomas B.C."/>
            <person name="Singh A."/>
            <person name="Wilkins M.J."/>
            <person name="Karaoz U."/>
            <person name="Brodie E.L."/>
            <person name="Williams K.H."/>
            <person name="Hubbard S.S."/>
            <person name="Banfield J.F."/>
        </authorList>
    </citation>
    <scope>NUCLEOTIDE SEQUENCE [LARGE SCALE GENOMIC DNA]</scope>
</reference>
<name>A0A1F6M9Z0_9BACT</name>
<protein>
    <submittedName>
        <fullName evidence="2">Uncharacterized protein</fullName>
    </submittedName>
</protein>
<dbReference type="AlphaFoldDB" id="A0A1F6M9Z0"/>
<evidence type="ECO:0000313" key="3">
    <source>
        <dbReference type="Proteomes" id="UP000176413"/>
    </source>
</evidence>
<proteinExistence type="predicted"/>
<dbReference type="EMBL" id="MFQA01000046">
    <property type="protein sequence ID" value="OGH68343.1"/>
    <property type="molecule type" value="Genomic_DNA"/>
</dbReference>
<accession>A0A1F6M9Z0</accession>
<evidence type="ECO:0000256" key="1">
    <source>
        <dbReference type="SAM" id="Coils"/>
    </source>
</evidence>
<sequence>MATIQEIFIRIGETKKKQKDIRAAYKDALATSLEYQELTDKLKTLREKKKQIEGSVKQQFSSELTKLDDFAIDLASDQELLNDAALTTLMKGETVEVMDEYENKYEPVFSVKFKKS</sequence>
<evidence type="ECO:0000313" key="2">
    <source>
        <dbReference type="EMBL" id="OGH68343.1"/>
    </source>
</evidence>